<evidence type="ECO:0000313" key="4">
    <source>
        <dbReference type="EnsemblProtists" id="EOD21405"/>
    </source>
</evidence>
<dbReference type="RefSeq" id="XP_005773834.1">
    <property type="nucleotide sequence ID" value="XM_005773777.1"/>
</dbReference>
<feature type="transmembrane region" description="Helical" evidence="2">
    <location>
        <begin position="365"/>
        <end position="386"/>
    </location>
</feature>
<keyword evidence="2" id="KW-0812">Transmembrane</keyword>
<dbReference type="KEGG" id="ehx:EMIHUDRAFT_241233"/>
<protein>
    <submittedName>
        <fullName evidence="4">Uncharacterized protein</fullName>
    </submittedName>
</protein>
<feature type="transmembrane region" description="Helical" evidence="2">
    <location>
        <begin position="418"/>
        <end position="437"/>
    </location>
</feature>
<name>A0A0D3JD20_EMIH1</name>
<dbReference type="HOGENOM" id="CLU_339627_0_0_1"/>
<evidence type="ECO:0000256" key="2">
    <source>
        <dbReference type="SAM" id="Phobius"/>
    </source>
</evidence>
<organism evidence="4 5">
    <name type="scientific">Emiliania huxleyi (strain CCMP1516)</name>
    <dbReference type="NCBI Taxonomy" id="280463"/>
    <lineage>
        <taxon>Eukaryota</taxon>
        <taxon>Haptista</taxon>
        <taxon>Haptophyta</taxon>
        <taxon>Prymnesiophyceae</taxon>
        <taxon>Isochrysidales</taxon>
        <taxon>Noelaerhabdaceae</taxon>
        <taxon>Emiliania</taxon>
    </lineage>
</organism>
<feature type="transmembrane region" description="Helical" evidence="2">
    <location>
        <begin position="801"/>
        <end position="825"/>
    </location>
</feature>
<keyword evidence="2" id="KW-0472">Membrane</keyword>
<proteinExistence type="predicted"/>
<reference evidence="4" key="2">
    <citation type="submission" date="2024-10" db="UniProtKB">
        <authorList>
            <consortium name="EnsemblProtists"/>
        </authorList>
    </citation>
    <scope>IDENTIFICATION</scope>
</reference>
<feature type="chain" id="PRO_5044272803" evidence="3">
    <location>
        <begin position="22"/>
        <end position="837"/>
    </location>
</feature>
<dbReference type="PaxDb" id="2903-EOD21405"/>
<keyword evidence="3" id="KW-0732">Signal</keyword>
<keyword evidence="2" id="KW-1133">Transmembrane helix</keyword>
<dbReference type="Proteomes" id="UP000013827">
    <property type="component" value="Unassembled WGS sequence"/>
</dbReference>
<reference evidence="5" key="1">
    <citation type="journal article" date="2013" name="Nature">
        <title>Pan genome of the phytoplankton Emiliania underpins its global distribution.</title>
        <authorList>
            <person name="Read B.A."/>
            <person name="Kegel J."/>
            <person name="Klute M.J."/>
            <person name="Kuo A."/>
            <person name="Lefebvre S.C."/>
            <person name="Maumus F."/>
            <person name="Mayer C."/>
            <person name="Miller J."/>
            <person name="Monier A."/>
            <person name="Salamov A."/>
            <person name="Young J."/>
            <person name="Aguilar M."/>
            <person name="Claverie J.M."/>
            <person name="Frickenhaus S."/>
            <person name="Gonzalez K."/>
            <person name="Herman E.K."/>
            <person name="Lin Y.C."/>
            <person name="Napier J."/>
            <person name="Ogata H."/>
            <person name="Sarno A.F."/>
            <person name="Shmutz J."/>
            <person name="Schroeder D."/>
            <person name="de Vargas C."/>
            <person name="Verret F."/>
            <person name="von Dassow P."/>
            <person name="Valentin K."/>
            <person name="Van de Peer Y."/>
            <person name="Wheeler G."/>
            <person name="Dacks J.B."/>
            <person name="Delwiche C.F."/>
            <person name="Dyhrman S.T."/>
            <person name="Glockner G."/>
            <person name="John U."/>
            <person name="Richards T."/>
            <person name="Worden A.Z."/>
            <person name="Zhang X."/>
            <person name="Grigoriev I.V."/>
            <person name="Allen A.E."/>
            <person name="Bidle K."/>
            <person name="Borodovsky M."/>
            <person name="Bowler C."/>
            <person name="Brownlee C."/>
            <person name="Cock J.M."/>
            <person name="Elias M."/>
            <person name="Gladyshev V.N."/>
            <person name="Groth M."/>
            <person name="Guda C."/>
            <person name="Hadaegh A."/>
            <person name="Iglesias-Rodriguez M.D."/>
            <person name="Jenkins J."/>
            <person name="Jones B.M."/>
            <person name="Lawson T."/>
            <person name="Leese F."/>
            <person name="Lindquist E."/>
            <person name="Lobanov A."/>
            <person name="Lomsadze A."/>
            <person name="Malik S.B."/>
            <person name="Marsh M.E."/>
            <person name="Mackinder L."/>
            <person name="Mock T."/>
            <person name="Mueller-Roeber B."/>
            <person name="Pagarete A."/>
            <person name="Parker M."/>
            <person name="Probert I."/>
            <person name="Quesneville H."/>
            <person name="Raines C."/>
            <person name="Rensing S.A."/>
            <person name="Riano-Pachon D.M."/>
            <person name="Richier S."/>
            <person name="Rokitta S."/>
            <person name="Shiraiwa Y."/>
            <person name="Soanes D.M."/>
            <person name="van der Giezen M."/>
            <person name="Wahlund T.M."/>
            <person name="Williams B."/>
            <person name="Wilson W."/>
            <person name="Wolfe G."/>
            <person name="Wurch L.L."/>
        </authorList>
    </citation>
    <scope>NUCLEOTIDE SEQUENCE</scope>
</reference>
<dbReference type="EnsemblProtists" id="EOD21405">
    <property type="protein sequence ID" value="EOD21405"/>
    <property type="gene ID" value="EMIHUDRAFT_241233"/>
</dbReference>
<dbReference type="eggNOG" id="ENOG502S8YR">
    <property type="taxonomic scope" value="Eukaryota"/>
</dbReference>
<evidence type="ECO:0000256" key="3">
    <source>
        <dbReference type="SAM" id="SignalP"/>
    </source>
</evidence>
<evidence type="ECO:0000256" key="1">
    <source>
        <dbReference type="SAM" id="MobiDB-lite"/>
    </source>
</evidence>
<sequence>MPHPPGLQPRFMFCTFTSVLAAATARQSVSSPTVRVGGPPPPGACMPAGGGWRANDAVADTSRVPTKDSVKTETPPDTASAPLTILEASIGLRAPISPPTTKPADGGRAAAPQHLLFLQSERAVDARLTAALGQFACPAELRSTRISDSNAVESDLFSVSSGCADWQRACASFARANSSLLEVGQGELERADQALGDPHCTPPRRCIGCHTVRTRCPATAERRFALESEEPPGCWAASGKAQASLPIPARWSETEAVPMPLPVPPKTEVAEDQRSEASLEELARPAEVCATQIADSKTVESTDLFSISSDLAGSRPRCASCICADSFTLEVEQGEEEGADQAIRAPHRQPAEIFMAETVTAGSSLWPLLMGALVGCLGVSVVALKWRGYKMDGKKRSRRAKENEGMALTTAGACRTQIVFFFFFVAMVGLCGVIYAASNARYTRRSGAMPGLPSVNSIVPESCPADAAGKARRLVETGLVGAVALHLGGIASLEPSAAHVRVAAAALLVGRAAASATDPSASHTRHARNVTRGGRTLVALIGQIRGGELAERSLIQHVLKPNQADLVLMVPKTASLLNSSLAARARYVWTLREPENWKQPIAAIAQALGAHRWLDLANNSGAVWFLGPARLRRGVRSPSTAAPNLVYRHLLKRHLVQHRLIEQYTRFIITRADHVYGCHHDVSRFDLHHQVYVPTGEDYGGVCDRHIVCGQADVLACLSIIDGPLLHPERYVKQADSMATCGPEPFMKLRLQELGLWPRLRRFARVMYLSSDKGNGSSVLNKTSKEPSYPKPAAPGQHVKAVILALTLASGVILAGYVAGILAVLGRRSPFSVLDER</sequence>
<evidence type="ECO:0000313" key="5">
    <source>
        <dbReference type="Proteomes" id="UP000013827"/>
    </source>
</evidence>
<accession>A0A0D3JD20</accession>
<dbReference type="AlphaFoldDB" id="A0A0D3JD20"/>
<dbReference type="GeneID" id="17266950"/>
<keyword evidence="5" id="KW-1185">Reference proteome</keyword>
<feature type="region of interest" description="Disordered" evidence="1">
    <location>
        <begin position="774"/>
        <end position="794"/>
    </location>
</feature>
<feature type="signal peptide" evidence="3">
    <location>
        <begin position="1"/>
        <end position="21"/>
    </location>
</feature>